<evidence type="ECO:0000313" key="3">
    <source>
        <dbReference type="Proteomes" id="UP000219327"/>
    </source>
</evidence>
<reference evidence="2 3" key="1">
    <citation type="submission" date="2017-08" db="EMBL/GenBank/DDBJ databases">
        <title>Fine stratification of microbial communities through a metagenomic profile of the photic zone.</title>
        <authorList>
            <person name="Haro-Moreno J.M."/>
            <person name="Lopez-Perez M."/>
            <person name="De La Torre J."/>
            <person name="Picazo A."/>
            <person name="Camacho A."/>
            <person name="Rodriguez-Valera F."/>
        </authorList>
    </citation>
    <scope>NUCLEOTIDE SEQUENCE [LARGE SCALE GENOMIC DNA]</scope>
    <source>
        <strain evidence="2">MED-G24</strain>
    </source>
</reference>
<keyword evidence="1" id="KW-0472">Membrane</keyword>
<gene>
    <name evidence="2" type="ORF">CNE99_02820</name>
</gene>
<feature type="transmembrane region" description="Helical" evidence="1">
    <location>
        <begin position="27"/>
        <end position="48"/>
    </location>
</feature>
<evidence type="ECO:0000313" key="2">
    <source>
        <dbReference type="EMBL" id="PDH40845.1"/>
    </source>
</evidence>
<accession>A0A2A5WWC7</accession>
<proteinExistence type="predicted"/>
<keyword evidence="1" id="KW-1133">Transmembrane helix</keyword>
<comment type="caution">
    <text evidence="2">The sequence shown here is derived from an EMBL/GenBank/DDBJ whole genome shotgun (WGS) entry which is preliminary data.</text>
</comment>
<keyword evidence="1" id="KW-0812">Transmembrane</keyword>
<dbReference type="AlphaFoldDB" id="A0A2A5WWC7"/>
<name>A0A2A5WWC7_9GAMM</name>
<dbReference type="Proteomes" id="UP000219327">
    <property type="component" value="Unassembled WGS sequence"/>
</dbReference>
<evidence type="ECO:0000256" key="1">
    <source>
        <dbReference type="SAM" id="Phobius"/>
    </source>
</evidence>
<sequence length="59" mass="6772">MVAIGGYFSLTVRLWNLVYFRDREVPFTLFLSFAVCVLGWMFSLAFMINASMTSDHIVS</sequence>
<protein>
    <submittedName>
        <fullName evidence="2">Uncharacterized protein</fullName>
    </submittedName>
</protein>
<dbReference type="EMBL" id="NTKD01000008">
    <property type="protein sequence ID" value="PDH40845.1"/>
    <property type="molecule type" value="Genomic_DNA"/>
</dbReference>
<organism evidence="2 3">
    <name type="scientific">OM182 bacterium MED-G24</name>
    <dbReference type="NCBI Taxonomy" id="1986255"/>
    <lineage>
        <taxon>Bacteria</taxon>
        <taxon>Pseudomonadati</taxon>
        <taxon>Pseudomonadota</taxon>
        <taxon>Gammaproteobacteria</taxon>
        <taxon>OMG group</taxon>
        <taxon>OM182 clade</taxon>
    </lineage>
</organism>